<evidence type="ECO:0000313" key="1">
    <source>
        <dbReference type="EMBL" id="ASU04634.1"/>
    </source>
</evidence>
<protein>
    <submittedName>
        <fullName evidence="1">Uncharacterized protein</fullName>
    </submittedName>
</protein>
<proteinExistence type="predicted"/>
<dbReference type="AlphaFoldDB" id="A0A223LKT5"/>
<keyword evidence="1" id="KW-0614">Plasmid</keyword>
<sequence>MKNKARNAVAMKGIPVINAPFPGAYTKISVFWISTHVHPELNHYVLRLTYA</sequence>
<name>A0A223LKT5_ECOLX</name>
<accession>A0A223LKT5</accession>
<geneLocation type="plasmid" evidence="1">
    <name>p61806-dfrA</name>
</geneLocation>
<reference evidence="1" key="1">
    <citation type="submission" date="2017-05" db="EMBL/GenBank/DDBJ databases">
        <title>Complete sequence of p61806-dfrA.</title>
        <authorList>
            <person name="Li P."/>
            <person name="Feng J."/>
            <person name="Zeng L."/>
            <person name="Jiang X."/>
            <person name="Zhan Z."/>
            <person name="Luo W."/>
            <person name="Wang J."/>
            <person name="Zhou D."/>
        </authorList>
    </citation>
    <scope>NUCLEOTIDE SEQUENCE</scope>
    <source>
        <strain evidence="1">15061806</strain>
        <plasmid evidence="1">p61806-dfrA</plasmid>
    </source>
</reference>
<organism evidence="1">
    <name type="scientific">Escherichia coli</name>
    <dbReference type="NCBI Taxonomy" id="562"/>
    <lineage>
        <taxon>Bacteria</taxon>
        <taxon>Pseudomonadati</taxon>
        <taxon>Pseudomonadota</taxon>
        <taxon>Gammaproteobacteria</taxon>
        <taxon>Enterobacterales</taxon>
        <taxon>Enterobacteriaceae</taxon>
        <taxon>Escherichia</taxon>
    </lineage>
</organism>
<dbReference type="EMBL" id="MF156714">
    <property type="protein sequence ID" value="ASU04634.1"/>
    <property type="molecule type" value="Genomic_DNA"/>
</dbReference>